<reference evidence="2" key="2">
    <citation type="submission" date="2018-02" db="UniProtKB">
        <authorList>
            <consortium name="EnsemblPlants"/>
        </authorList>
    </citation>
    <scope>IDENTIFICATION</scope>
    <source>
        <strain evidence="2">Williams 82</strain>
    </source>
</reference>
<dbReference type="EnsemblPlants" id="KRH75374">
    <property type="protein sequence ID" value="KRH75374"/>
    <property type="gene ID" value="GLYMA_01G081200"/>
</dbReference>
<organism evidence="1">
    <name type="scientific">Glycine max</name>
    <name type="common">Soybean</name>
    <name type="synonym">Glycine hispida</name>
    <dbReference type="NCBI Taxonomy" id="3847"/>
    <lineage>
        <taxon>Eukaryota</taxon>
        <taxon>Viridiplantae</taxon>
        <taxon>Streptophyta</taxon>
        <taxon>Embryophyta</taxon>
        <taxon>Tracheophyta</taxon>
        <taxon>Spermatophyta</taxon>
        <taxon>Magnoliopsida</taxon>
        <taxon>eudicotyledons</taxon>
        <taxon>Gunneridae</taxon>
        <taxon>Pentapetalae</taxon>
        <taxon>rosids</taxon>
        <taxon>fabids</taxon>
        <taxon>Fabales</taxon>
        <taxon>Fabaceae</taxon>
        <taxon>Papilionoideae</taxon>
        <taxon>50 kb inversion clade</taxon>
        <taxon>NPAAA clade</taxon>
        <taxon>indigoferoid/millettioid clade</taxon>
        <taxon>Phaseoleae</taxon>
        <taxon>Glycine</taxon>
        <taxon>Glycine subgen. Soja</taxon>
    </lineage>
</organism>
<proteinExistence type="predicted"/>
<dbReference type="AlphaFoldDB" id="A0A0R0L8I8"/>
<accession>A0A0R0L8I8</accession>
<keyword evidence="3" id="KW-1185">Reference proteome</keyword>
<gene>
    <name evidence="1" type="ORF">GLYMA_01G081200</name>
</gene>
<protein>
    <recommendedName>
        <fullName evidence="4">Zinc finger PMZ-type domain-containing protein</fullName>
    </recommendedName>
</protein>
<dbReference type="EMBL" id="CM000834">
    <property type="protein sequence ID" value="KRH75374.1"/>
    <property type="molecule type" value="Genomic_DNA"/>
</dbReference>
<evidence type="ECO:0008006" key="4">
    <source>
        <dbReference type="Google" id="ProtNLM"/>
    </source>
</evidence>
<evidence type="ECO:0000313" key="1">
    <source>
        <dbReference type="EMBL" id="KRH75374.1"/>
    </source>
</evidence>
<evidence type="ECO:0000313" key="2">
    <source>
        <dbReference type="EnsemblPlants" id="KRH75374"/>
    </source>
</evidence>
<sequence length="103" mass="11931">MPCSHVITACKHTHHEYKNYINLVYMLKSVSNVYRGLFGELCNEAYWSLCHEPMTCPDLDKKRNSKGHLASSRIHTKMDIREPSQLNHLKKNCSHHVGSSQQH</sequence>
<reference evidence="1" key="3">
    <citation type="submission" date="2018-07" db="EMBL/GenBank/DDBJ databases">
        <title>WGS assembly of Glycine max.</title>
        <authorList>
            <person name="Schmutz J."/>
            <person name="Cannon S."/>
            <person name="Schlueter J."/>
            <person name="Ma J."/>
            <person name="Mitros T."/>
            <person name="Nelson W."/>
            <person name="Hyten D."/>
            <person name="Song Q."/>
            <person name="Thelen J."/>
            <person name="Cheng J."/>
            <person name="Xu D."/>
            <person name="Hellsten U."/>
            <person name="May G."/>
            <person name="Yu Y."/>
            <person name="Sakurai T."/>
            <person name="Umezawa T."/>
            <person name="Bhattacharyya M."/>
            <person name="Sandhu D."/>
            <person name="Valliyodan B."/>
            <person name="Lindquist E."/>
            <person name="Peto M."/>
            <person name="Grant D."/>
            <person name="Shu S."/>
            <person name="Goodstein D."/>
            <person name="Barry K."/>
            <person name="Futrell-Griggs M."/>
            <person name="Abernathy B."/>
            <person name="Du J."/>
            <person name="Tian Z."/>
            <person name="Zhu L."/>
            <person name="Gill N."/>
            <person name="Joshi T."/>
            <person name="Libault M."/>
            <person name="Sethuraman A."/>
            <person name="Zhang X."/>
            <person name="Shinozaki K."/>
            <person name="Nguyen H."/>
            <person name="Wing R."/>
            <person name="Cregan P."/>
            <person name="Specht J."/>
            <person name="Grimwood J."/>
            <person name="Rokhsar D."/>
            <person name="Stacey G."/>
            <person name="Shoemaker R."/>
            <person name="Jackson S."/>
        </authorList>
    </citation>
    <scope>NUCLEOTIDE SEQUENCE</scope>
    <source>
        <tissue evidence="1">Callus</tissue>
    </source>
</reference>
<dbReference type="STRING" id="3847.A0A0R0L8I8"/>
<name>A0A0R0L8I8_SOYBN</name>
<dbReference type="Proteomes" id="UP000008827">
    <property type="component" value="Chromosome 1"/>
</dbReference>
<evidence type="ECO:0000313" key="3">
    <source>
        <dbReference type="Proteomes" id="UP000008827"/>
    </source>
</evidence>
<dbReference type="OMA" id="CKHTHHE"/>
<dbReference type="Gramene" id="KRH75374">
    <property type="protein sequence ID" value="KRH75374"/>
    <property type="gene ID" value="GLYMA_01G081200"/>
</dbReference>
<reference evidence="1 2" key="1">
    <citation type="journal article" date="2010" name="Nature">
        <title>Genome sequence of the palaeopolyploid soybean.</title>
        <authorList>
            <person name="Schmutz J."/>
            <person name="Cannon S.B."/>
            <person name="Schlueter J."/>
            <person name="Ma J."/>
            <person name="Mitros T."/>
            <person name="Nelson W."/>
            <person name="Hyten D.L."/>
            <person name="Song Q."/>
            <person name="Thelen J.J."/>
            <person name="Cheng J."/>
            <person name="Xu D."/>
            <person name="Hellsten U."/>
            <person name="May G.D."/>
            <person name="Yu Y."/>
            <person name="Sakurai T."/>
            <person name="Umezawa T."/>
            <person name="Bhattacharyya M.K."/>
            <person name="Sandhu D."/>
            <person name="Valliyodan B."/>
            <person name="Lindquist E."/>
            <person name="Peto M."/>
            <person name="Grant D."/>
            <person name="Shu S."/>
            <person name="Goodstein D."/>
            <person name="Barry K."/>
            <person name="Futrell-Griggs M."/>
            <person name="Abernathy B."/>
            <person name="Du J."/>
            <person name="Tian Z."/>
            <person name="Zhu L."/>
            <person name="Gill N."/>
            <person name="Joshi T."/>
            <person name="Libault M."/>
            <person name="Sethuraman A."/>
            <person name="Zhang X.-C."/>
            <person name="Shinozaki K."/>
            <person name="Nguyen H.T."/>
            <person name="Wing R.A."/>
            <person name="Cregan P."/>
            <person name="Specht J."/>
            <person name="Grimwood J."/>
            <person name="Rokhsar D."/>
            <person name="Stacey G."/>
            <person name="Shoemaker R.C."/>
            <person name="Jackson S.A."/>
        </authorList>
    </citation>
    <scope>NUCLEOTIDE SEQUENCE</scope>
    <source>
        <strain evidence="2">cv. Williams 82</strain>
        <tissue evidence="1">Callus</tissue>
    </source>
</reference>
<dbReference type="InParanoid" id="A0A0R0L8I8"/>